<dbReference type="CDD" id="cd02570">
    <property type="entry name" value="PseudoU_synth_EcTruA"/>
    <property type="match status" value="1"/>
</dbReference>
<dbReference type="InterPro" id="IPR020094">
    <property type="entry name" value="TruA/RsuA/RluB/E/F_N"/>
</dbReference>
<dbReference type="PANTHER" id="PTHR11142:SF0">
    <property type="entry name" value="TRNA PSEUDOURIDINE SYNTHASE-LIKE 1"/>
    <property type="match status" value="1"/>
</dbReference>
<dbReference type="Pfam" id="PF01416">
    <property type="entry name" value="PseudoU_synth_1"/>
    <property type="match status" value="2"/>
</dbReference>
<organism evidence="9 10">
    <name type="scientific">Salibacter halophilus</name>
    <dbReference type="NCBI Taxonomy" id="1803916"/>
    <lineage>
        <taxon>Bacteria</taxon>
        <taxon>Pseudomonadati</taxon>
        <taxon>Bacteroidota</taxon>
        <taxon>Flavobacteriia</taxon>
        <taxon>Flavobacteriales</taxon>
        <taxon>Salibacteraceae</taxon>
        <taxon>Salibacter</taxon>
    </lineage>
</organism>
<feature type="binding site" evidence="4 6">
    <location>
        <position position="111"/>
    </location>
    <ligand>
        <name>substrate</name>
    </ligand>
</feature>
<gene>
    <name evidence="4 9" type="primary">truA</name>
    <name evidence="9" type="ORF">F3059_05645</name>
</gene>
<accession>A0A6N6M5F0</accession>
<keyword evidence="10" id="KW-1185">Reference proteome</keyword>
<keyword evidence="3 4" id="KW-0413">Isomerase</keyword>
<evidence type="ECO:0000256" key="5">
    <source>
        <dbReference type="PIRSR" id="PIRSR001430-1"/>
    </source>
</evidence>
<comment type="function">
    <text evidence="4">Formation of pseudouridine at positions 38, 39 and 40 in the anticodon stem and loop of transfer RNAs.</text>
</comment>
<evidence type="ECO:0000256" key="1">
    <source>
        <dbReference type="ARBA" id="ARBA00009375"/>
    </source>
</evidence>
<dbReference type="InterPro" id="IPR020103">
    <property type="entry name" value="PsdUridine_synth_cat_dom_sf"/>
</dbReference>
<dbReference type="PIRSF" id="PIRSF001430">
    <property type="entry name" value="tRNA_psdUrid_synth"/>
    <property type="match status" value="1"/>
</dbReference>
<evidence type="ECO:0000256" key="6">
    <source>
        <dbReference type="PIRSR" id="PIRSR001430-2"/>
    </source>
</evidence>
<evidence type="ECO:0000313" key="10">
    <source>
        <dbReference type="Proteomes" id="UP000435357"/>
    </source>
</evidence>
<evidence type="ECO:0000259" key="8">
    <source>
        <dbReference type="Pfam" id="PF01416"/>
    </source>
</evidence>
<dbReference type="InterPro" id="IPR001406">
    <property type="entry name" value="PsdUridine_synth_TruA"/>
</dbReference>
<comment type="subunit">
    <text evidence="4">Homodimer.</text>
</comment>
<feature type="active site" description="Nucleophile" evidence="4 5">
    <location>
        <position position="53"/>
    </location>
</feature>
<dbReference type="HAMAP" id="MF_00171">
    <property type="entry name" value="TruA"/>
    <property type="match status" value="1"/>
</dbReference>
<comment type="catalytic activity">
    <reaction evidence="4 7">
        <text>uridine(38/39/40) in tRNA = pseudouridine(38/39/40) in tRNA</text>
        <dbReference type="Rhea" id="RHEA:22376"/>
        <dbReference type="Rhea" id="RHEA-COMP:10085"/>
        <dbReference type="Rhea" id="RHEA-COMP:10087"/>
        <dbReference type="ChEBI" id="CHEBI:65314"/>
        <dbReference type="ChEBI" id="CHEBI:65315"/>
        <dbReference type="EC" id="5.4.99.12"/>
    </reaction>
</comment>
<evidence type="ECO:0000256" key="3">
    <source>
        <dbReference type="ARBA" id="ARBA00023235"/>
    </source>
</evidence>
<comment type="caution">
    <text evidence="9">The sequence shown here is derived from an EMBL/GenBank/DDBJ whole genome shotgun (WGS) entry which is preliminary data.</text>
</comment>
<dbReference type="NCBIfam" id="TIGR00071">
    <property type="entry name" value="hisT_truA"/>
    <property type="match status" value="1"/>
</dbReference>
<name>A0A6N6M5F0_9FLAO</name>
<dbReference type="RefSeq" id="WP_151167159.1">
    <property type="nucleotide sequence ID" value="NZ_WACR01000004.1"/>
</dbReference>
<dbReference type="InterPro" id="IPR020095">
    <property type="entry name" value="PsdUridine_synth_TruA_C"/>
</dbReference>
<dbReference type="PANTHER" id="PTHR11142">
    <property type="entry name" value="PSEUDOURIDYLATE SYNTHASE"/>
    <property type="match status" value="1"/>
</dbReference>
<protein>
    <recommendedName>
        <fullName evidence="4">tRNA pseudouridine synthase A</fullName>
        <ecNumber evidence="4">5.4.99.12</ecNumber>
    </recommendedName>
    <alternativeName>
        <fullName evidence="4">tRNA pseudouridine(38-40) synthase</fullName>
    </alternativeName>
    <alternativeName>
        <fullName evidence="4">tRNA pseudouridylate synthase I</fullName>
    </alternativeName>
    <alternativeName>
        <fullName evidence="4">tRNA-uridine isomerase I</fullName>
    </alternativeName>
</protein>
<dbReference type="SUPFAM" id="SSF55120">
    <property type="entry name" value="Pseudouridine synthase"/>
    <property type="match status" value="1"/>
</dbReference>
<feature type="domain" description="Pseudouridine synthase I TruA alpha/beta" evidence="8">
    <location>
        <begin position="143"/>
        <end position="243"/>
    </location>
</feature>
<comment type="similarity">
    <text evidence="1 4 7">Belongs to the tRNA pseudouridine synthase TruA family.</text>
</comment>
<dbReference type="Gene3D" id="3.30.70.660">
    <property type="entry name" value="Pseudouridine synthase I, catalytic domain, C-terminal subdomain"/>
    <property type="match status" value="1"/>
</dbReference>
<feature type="domain" description="Pseudouridine synthase I TruA alpha/beta" evidence="8">
    <location>
        <begin position="10"/>
        <end position="105"/>
    </location>
</feature>
<reference evidence="9 10" key="1">
    <citation type="submission" date="2019-09" db="EMBL/GenBank/DDBJ databases">
        <title>Genomes of Cryomorphaceae.</title>
        <authorList>
            <person name="Bowman J.P."/>
        </authorList>
    </citation>
    <scope>NUCLEOTIDE SEQUENCE [LARGE SCALE GENOMIC DNA]</scope>
    <source>
        <strain evidence="9 10">KCTC 52047</strain>
    </source>
</reference>
<evidence type="ECO:0000313" key="9">
    <source>
        <dbReference type="EMBL" id="KAB1064839.1"/>
    </source>
</evidence>
<dbReference type="GO" id="GO:0003723">
    <property type="term" value="F:RNA binding"/>
    <property type="evidence" value="ECO:0007669"/>
    <property type="project" value="InterPro"/>
</dbReference>
<evidence type="ECO:0000256" key="4">
    <source>
        <dbReference type="HAMAP-Rule" id="MF_00171"/>
    </source>
</evidence>
<dbReference type="InterPro" id="IPR020097">
    <property type="entry name" value="PsdUridine_synth_TruA_a/b_dom"/>
</dbReference>
<dbReference type="Proteomes" id="UP000435357">
    <property type="component" value="Unassembled WGS sequence"/>
</dbReference>
<dbReference type="FunFam" id="3.30.70.580:FF:000001">
    <property type="entry name" value="tRNA pseudouridine synthase A"/>
    <property type="match status" value="1"/>
</dbReference>
<evidence type="ECO:0000256" key="2">
    <source>
        <dbReference type="ARBA" id="ARBA00022694"/>
    </source>
</evidence>
<dbReference type="GO" id="GO:0160147">
    <property type="term" value="F:tRNA pseudouridine(38-40) synthase activity"/>
    <property type="evidence" value="ECO:0007669"/>
    <property type="project" value="UniProtKB-EC"/>
</dbReference>
<proteinExistence type="inferred from homology"/>
<dbReference type="EMBL" id="WACR01000004">
    <property type="protein sequence ID" value="KAB1064839.1"/>
    <property type="molecule type" value="Genomic_DNA"/>
</dbReference>
<evidence type="ECO:0000256" key="7">
    <source>
        <dbReference type="RuleBase" id="RU003792"/>
    </source>
</evidence>
<comment type="caution">
    <text evidence="4">Lacks conserved residue(s) required for the propagation of feature annotation.</text>
</comment>
<dbReference type="OrthoDB" id="9811823at2"/>
<sequence>MKKRYALILAYDGANYCGWQIQPGVETVQGTLESALSTILRQEVAVIGCGRTDTGVHASYYVSHIEAELNRSVADLHYHLNNYLPADIAIIDLQEVSSDFHARFNAVEREYQYFIQLEKNPFMHRYAAFSHQELDIEKMNEAAKKLLIAEEFGAFCKAGSQNQTNICDVRVAEWDVNESQLTFTISANRFLRNMVRAIVGTLIEVGRGKLTVADFEEIIDSQDRTKAGFSAPANGLFLTDVKYGSDQLNTTNYKRVKLGLNGK</sequence>
<dbReference type="AlphaFoldDB" id="A0A6N6M5F0"/>
<dbReference type="GO" id="GO:0031119">
    <property type="term" value="P:tRNA pseudouridine synthesis"/>
    <property type="evidence" value="ECO:0007669"/>
    <property type="project" value="UniProtKB-UniRule"/>
</dbReference>
<dbReference type="Gene3D" id="3.30.70.580">
    <property type="entry name" value="Pseudouridine synthase I, catalytic domain, N-terminal subdomain"/>
    <property type="match status" value="1"/>
</dbReference>
<dbReference type="EC" id="5.4.99.12" evidence="4"/>
<keyword evidence="2 4" id="KW-0819">tRNA processing</keyword>